<sequence length="655" mass="74083">EAVQHFRDARAACDELFVRHGESGGTVENEENEETEVKIAEKMPQLQVMLRRASQEGAWKAKAFFRRGLAKEKLQYLADAIEDFEAAQRLEPADTTVAKQLKQLRSRQRKAELDPAKMFKGILQREREEREKEEAAADLAARKQRREERLKAQAAQAAEAAEDGEPKLHCFRYVLWPESLEPKSISCQWHDPKGIRGINTQVDESSDESKRLAPATWHVALRPPEVDAEPAEQRCSELRKRTILRPAPESHKGTKDKEVVLNADAAGYFWRLALEMVAAPPPEDIGPEEALRRNEALVSNFWELRRRADIYYAYSYIHSYIQEPFTTLLPEHVFNCALFLWNILASSGFSAQPVSNLLAQVQGGPEAEAAFLEKSRAESSAQAKGHLLKEVPLGISRVYILYALAKQSQSLGAFKLARMAYDKLQVLRVPPTWQHQIDLACLSIRSKAYSDQDDLLPVCNWCMTTNPLLRSNLDSCINCGHPFIRTFLGFDILPLVEFQPETDISLEEAQRLIAQEPNRKSQSAGDGWHESTRGGAEVMSLHEGPSGDDGGTDLFVQKMLDAASYFVPGEPYQPVKIDRETLADLRPEEVYTADFRRFSPLLPVRFFRSMIPEVAIAVCGACGNFFHQETWELEFLQNRCCPYCGSKKEMLMRAG</sequence>
<evidence type="ECO:0000256" key="5">
    <source>
        <dbReference type="SAM" id="MobiDB-lite"/>
    </source>
</evidence>
<dbReference type="InterPro" id="IPR019734">
    <property type="entry name" value="TPR_rpt"/>
</dbReference>
<organism evidence="7 8">
    <name type="scientific">Durusdinium trenchii</name>
    <dbReference type="NCBI Taxonomy" id="1381693"/>
    <lineage>
        <taxon>Eukaryota</taxon>
        <taxon>Sar</taxon>
        <taxon>Alveolata</taxon>
        <taxon>Dinophyceae</taxon>
        <taxon>Suessiales</taxon>
        <taxon>Symbiodiniaceae</taxon>
        <taxon>Durusdinium</taxon>
    </lineage>
</organism>
<dbReference type="Pfam" id="PF25144">
    <property type="entry name" value="Zn_ribbon_IFT122"/>
    <property type="match status" value="1"/>
</dbReference>
<keyword evidence="1" id="KW-0853">WD repeat</keyword>
<dbReference type="InterPro" id="IPR056838">
    <property type="entry name" value="Zn_ribbon_IFT122"/>
</dbReference>
<protein>
    <submittedName>
        <fullName evidence="7">Intraflagellar transport protein 122 homolog</fullName>
    </submittedName>
</protein>
<keyword evidence="4" id="KW-0175">Coiled coil</keyword>
<dbReference type="InterPro" id="IPR011990">
    <property type="entry name" value="TPR-like_helical_dom_sf"/>
</dbReference>
<evidence type="ECO:0000256" key="4">
    <source>
        <dbReference type="SAM" id="Coils"/>
    </source>
</evidence>
<name>A0ABP0M9T8_9DINO</name>
<reference evidence="7 8" key="1">
    <citation type="submission" date="2024-02" db="EMBL/GenBank/DDBJ databases">
        <authorList>
            <person name="Chen Y."/>
            <person name="Shah S."/>
            <person name="Dougan E. K."/>
            <person name="Thang M."/>
            <person name="Chan C."/>
        </authorList>
    </citation>
    <scope>NUCLEOTIDE SEQUENCE [LARGE SCALE GENOMIC DNA]</scope>
</reference>
<dbReference type="PANTHER" id="PTHR12764">
    <property type="entry name" value="WD REPEAT DOMAIN-RELATED"/>
    <property type="match status" value="1"/>
</dbReference>
<comment type="caution">
    <text evidence="7">The sequence shown here is derived from an EMBL/GenBank/DDBJ whole genome shotgun (WGS) entry which is preliminary data.</text>
</comment>
<dbReference type="EMBL" id="CAXAMM010020202">
    <property type="protein sequence ID" value="CAK9047462.1"/>
    <property type="molecule type" value="Genomic_DNA"/>
</dbReference>
<evidence type="ECO:0000313" key="7">
    <source>
        <dbReference type="EMBL" id="CAK9047462.1"/>
    </source>
</evidence>
<evidence type="ECO:0000259" key="6">
    <source>
        <dbReference type="Pfam" id="PF25144"/>
    </source>
</evidence>
<dbReference type="InterPro" id="IPR039857">
    <property type="entry name" value="Ift122/121"/>
</dbReference>
<keyword evidence="8" id="KW-1185">Reference proteome</keyword>
<dbReference type="Proteomes" id="UP001642464">
    <property type="component" value="Unassembled WGS sequence"/>
</dbReference>
<keyword evidence="3" id="KW-0802">TPR repeat</keyword>
<feature type="region of interest" description="Disordered" evidence="5">
    <location>
        <begin position="515"/>
        <end position="543"/>
    </location>
</feature>
<proteinExistence type="predicted"/>
<keyword evidence="2" id="KW-0677">Repeat</keyword>
<evidence type="ECO:0000313" key="8">
    <source>
        <dbReference type="Proteomes" id="UP001642464"/>
    </source>
</evidence>
<feature type="non-terminal residue" evidence="7">
    <location>
        <position position="1"/>
    </location>
</feature>
<evidence type="ECO:0000256" key="2">
    <source>
        <dbReference type="ARBA" id="ARBA00022737"/>
    </source>
</evidence>
<evidence type="ECO:0000256" key="1">
    <source>
        <dbReference type="ARBA" id="ARBA00022574"/>
    </source>
</evidence>
<feature type="repeat" description="TPR" evidence="3">
    <location>
        <begin position="61"/>
        <end position="94"/>
    </location>
</feature>
<accession>A0ABP0M9T8</accession>
<dbReference type="PANTHER" id="PTHR12764:SF4">
    <property type="entry name" value="INTRAFLAGELLAR TRANSPORT PROTEIN 122 HOMOLOG"/>
    <property type="match status" value="1"/>
</dbReference>
<dbReference type="PROSITE" id="PS50005">
    <property type="entry name" value="TPR"/>
    <property type="match status" value="1"/>
</dbReference>
<dbReference type="Gene3D" id="1.25.40.10">
    <property type="entry name" value="Tetratricopeptide repeat domain"/>
    <property type="match status" value="1"/>
</dbReference>
<feature type="coiled-coil region" evidence="4">
    <location>
        <begin position="123"/>
        <end position="163"/>
    </location>
</feature>
<dbReference type="SUPFAM" id="SSF48452">
    <property type="entry name" value="TPR-like"/>
    <property type="match status" value="1"/>
</dbReference>
<feature type="domain" description="IFT122 zinc ribbon" evidence="6">
    <location>
        <begin position="453"/>
        <end position="496"/>
    </location>
</feature>
<dbReference type="Pfam" id="PF25143">
    <property type="entry name" value="Zn_ribbon_IFT122_C"/>
    <property type="match status" value="1"/>
</dbReference>
<evidence type="ECO:0000256" key="3">
    <source>
        <dbReference type="PROSITE-ProRule" id="PRU00339"/>
    </source>
</evidence>
<gene>
    <name evidence="7" type="ORF">SCF082_LOCUS26579</name>
</gene>